<accession>A0A5C5V6W4</accession>
<reference evidence="3 4" key="1">
    <citation type="submission" date="2019-02" db="EMBL/GenBank/DDBJ databases">
        <title>Deep-cultivation of Planctomycetes and their phenomic and genomic characterization uncovers novel biology.</title>
        <authorList>
            <person name="Wiegand S."/>
            <person name="Jogler M."/>
            <person name="Boedeker C."/>
            <person name="Pinto D."/>
            <person name="Vollmers J."/>
            <person name="Rivas-Marin E."/>
            <person name="Kohn T."/>
            <person name="Peeters S.H."/>
            <person name="Heuer A."/>
            <person name="Rast P."/>
            <person name="Oberbeckmann S."/>
            <person name="Bunk B."/>
            <person name="Jeske O."/>
            <person name="Meyerdierks A."/>
            <person name="Storesund J.E."/>
            <person name="Kallscheuer N."/>
            <person name="Luecker S."/>
            <person name="Lage O.M."/>
            <person name="Pohl T."/>
            <person name="Merkel B.J."/>
            <person name="Hornburger P."/>
            <person name="Mueller R.-W."/>
            <person name="Bruemmer F."/>
            <person name="Labrenz M."/>
            <person name="Spormann A.M."/>
            <person name="Op Den Camp H."/>
            <person name="Overmann J."/>
            <person name="Amann R."/>
            <person name="Jetten M.S.M."/>
            <person name="Mascher T."/>
            <person name="Medema M.H."/>
            <person name="Devos D.P."/>
            <person name="Kaster A.-K."/>
            <person name="Ovreas L."/>
            <person name="Rohde M."/>
            <person name="Galperin M.Y."/>
            <person name="Jogler C."/>
        </authorList>
    </citation>
    <scope>NUCLEOTIDE SEQUENCE [LARGE SCALE GENOMIC DNA]</scope>
    <source>
        <strain evidence="3 4">KOR34</strain>
    </source>
</reference>
<gene>
    <name evidence="3" type="ORF">KOR34_33040</name>
</gene>
<name>A0A5C5V6W4_9BACT</name>
<dbReference type="Pfam" id="PF03779">
    <property type="entry name" value="SPW"/>
    <property type="match status" value="1"/>
</dbReference>
<proteinExistence type="predicted"/>
<feature type="transmembrane region" description="Helical" evidence="1">
    <location>
        <begin position="79"/>
        <end position="99"/>
    </location>
</feature>
<comment type="caution">
    <text evidence="3">The sequence shown here is derived from an EMBL/GenBank/DDBJ whole genome shotgun (WGS) entry which is preliminary data.</text>
</comment>
<dbReference type="EMBL" id="SIHJ01000002">
    <property type="protein sequence ID" value="TWT33472.1"/>
    <property type="molecule type" value="Genomic_DNA"/>
</dbReference>
<sequence>MWSRVVEIMLACWLAISPLIFHGAAPPAALWFEHLTAALLVMTFASLSYWPPMRHAHLASVLCGGWLVLHYYLTSSGEGTPIAQNAILTGLMILMFAIIPNRASRPPTAWSRLNEQITGDA</sequence>
<evidence type="ECO:0000256" key="1">
    <source>
        <dbReference type="SAM" id="Phobius"/>
    </source>
</evidence>
<dbReference type="RefSeq" id="WP_146566131.1">
    <property type="nucleotide sequence ID" value="NZ_SIHJ01000002.1"/>
</dbReference>
<dbReference type="Proteomes" id="UP000316714">
    <property type="component" value="Unassembled WGS sequence"/>
</dbReference>
<feature type="domain" description="SPW repeat-containing integral membrane" evidence="2">
    <location>
        <begin position="2"/>
        <end position="97"/>
    </location>
</feature>
<evidence type="ECO:0000313" key="4">
    <source>
        <dbReference type="Proteomes" id="UP000316714"/>
    </source>
</evidence>
<dbReference type="InterPro" id="IPR005530">
    <property type="entry name" value="SPW"/>
</dbReference>
<feature type="transmembrane region" description="Helical" evidence="1">
    <location>
        <begin position="5"/>
        <end position="25"/>
    </location>
</feature>
<keyword evidence="4" id="KW-1185">Reference proteome</keyword>
<dbReference type="OrthoDB" id="272406at2"/>
<evidence type="ECO:0000313" key="3">
    <source>
        <dbReference type="EMBL" id="TWT33472.1"/>
    </source>
</evidence>
<dbReference type="AlphaFoldDB" id="A0A5C5V6W4"/>
<evidence type="ECO:0000259" key="2">
    <source>
        <dbReference type="Pfam" id="PF03779"/>
    </source>
</evidence>
<organism evidence="3 4">
    <name type="scientific">Posidoniimonas corsicana</name>
    <dbReference type="NCBI Taxonomy" id="1938618"/>
    <lineage>
        <taxon>Bacteria</taxon>
        <taxon>Pseudomonadati</taxon>
        <taxon>Planctomycetota</taxon>
        <taxon>Planctomycetia</taxon>
        <taxon>Pirellulales</taxon>
        <taxon>Lacipirellulaceae</taxon>
        <taxon>Posidoniimonas</taxon>
    </lineage>
</organism>
<feature type="transmembrane region" description="Helical" evidence="1">
    <location>
        <begin position="31"/>
        <end position="49"/>
    </location>
</feature>
<keyword evidence="1" id="KW-0812">Transmembrane</keyword>
<keyword evidence="1" id="KW-0472">Membrane</keyword>
<protein>
    <recommendedName>
        <fullName evidence="2">SPW repeat-containing integral membrane domain-containing protein</fullName>
    </recommendedName>
</protein>
<feature type="transmembrane region" description="Helical" evidence="1">
    <location>
        <begin position="56"/>
        <end position="73"/>
    </location>
</feature>
<keyword evidence="1" id="KW-1133">Transmembrane helix</keyword>